<dbReference type="SUPFAM" id="SSF54106">
    <property type="entry name" value="LysM domain"/>
    <property type="match status" value="1"/>
</dbReference>
<evidence type="ECO:0000313" key="3">
    <source>
        <dbReference type="Proteomes" id="UP000272942"/>
    </source>
</evidence>
<reference evidence="2 3" key="2">
    <citation type="submission" date="2018-11" db="EMBL/GenBank/DDBJ databases">
        <authorList>
            <consortium name="Pathogen Informatics"/>
        </authorList>
    </citation>
    <scope>NUCLEOTIDE SEQUENCE [LARGE SCALE GENOMIC DNA]</scope>
    <source>
        <strain evidence="2 3">Egypt</strain>
    </source>
</reference>
<keyword evidence="3" id="KW-1185">Reference proteome</keyword>
<organism evidence="4">
    <name type="scientific">Echinostoma caproni</name>
    <dbReference type="NCBI Taxonomy" id="27848"/>
    <lineage>
        <taxon>Eukaryota</taxon>
        <taxon>Metazoa</taxon>
        <taxon>Spiralia</taxon>
        <taxon>Lophotrochozoa</taxon>
        <taxon>Platyhelminthes</taxon>
        <taxon>Trematoda</taxon>
        <taxon>Digenea</taxon>
        <taxon>Plagiorchiida</taxon>
        <taxon>Echinostomata</taxon>
        <taxon>Echinostomatoidea</taxon>
        <taxon>Echinostomatidae</taxon>
        <taxon>Echinostoma</taxon>
    </lineage>
</organism>
<dbReference type="Pfam" id="PF01476">
    <property type="entry name" value="LysM"/>
    <property type="match status" value="1"/>
</dbReference>
<dbReference type="CDD" id="cd00118">
    <property type="entry name" value="LysM"/>
    <property type="match status" value="1"/>
</dbReference>
<dbReference type="PROSITE" id="PS51782">
    <property type="entry name" value="LYSM"/>
    <property type="match status" value="1"/>
</dbReference>
<dbReference type="WBParaSite" id="ECPE_0000731001-mRNA-1">
    <property type="protein sequence ID" value="ECPE_0000731001-mRNA-1"/>
    <property type="gene ID" value="ECPE_0000731001"/>
</dbReference>
<dbReference type="Gene3D" id="3.10.350.10">
    <property type="entry name" value="LysM domain"/>
    <property type="match status" value="1"/>
</dbReference>
<dbReference type="EMBL" id="UZAN01044403">
    <property type="protein sequence ID" value="VDP80704.1"/>
    <property type="molecule type" value="Genomic_DNA"/>
</dbReference>
<dbReference type="Proteomes" id="UP000272942">
    <property type="component" value="Unassembled WGS sequence"/>
</dbReference>
<gene>
    <name evidence="2" type="ORF">ECPE_LOCUS7294</name>
</gene>
<evidence type="ECO:0000313" key="4">
    <source>
        <dbReference type="WBParaSite" id="ECPE_0000731001-mRNA-1"/>
    </source>
</evidence>
<evidence type="ECO:0000313" key="2">
    <source>
        <dbReference type="EMBL" id="VDP80704.1"/>
    </source>
</evidence>
<feature type="domain" description="LysM" evidence="1">
    <location>
        <begin position="31"/>
        <end position="74"/>
    </location>
</feature>
<evidence type="ECO:0000259" key="1">
    <source>
        <dbReference type="PROSITE" id="PS51782"/>
    </source>
</evidence>
<proteinExistence type="predicted"/>
<dbReference type="AlphaFoldDB" id="A0A183AK09"/>
<accession>A0A183AK09</accession>
<sequence length="213" mass="23478">MSEDISILASSRRKHYGTVEPSTACRLKPHKLYHISPGDTLVSIAVKYGTTVQHLKMLNQLWTTDISSLECIKVPDESATSGSDIGSTSQSIELATVTTKSVSRNTVQGEILGRQSNHIATDEHHEVDASEYLKSLFEHAHRAKQCASAVLQNSKFKPLVTNTVFCKRRQWKTGVISFDDVQTGRLSLEYLKKPLLFCASGIADAVNAEAFLN</sequence>
<name>A0A183AK09_9TREM</name>
<dbReference type="OrthoDB" id="2107166at2759"/>
<dbReference type="InterPro" id="IPR018392">
    <property type="entry name" value="LysM"/>
</dbReference>
<protein>
    <submittedName>
        <fullName evidence="4">LysM domain-containing protein</fullName>
    </submittedName>
</protein>
<dbReference type="SMART" id="SM00257">
    <property type="entry name" value="LysM"/>
    <property type="match status" value="1"/>
</dbReference>
<dbReference type="InterPro" id="IPR036779">
    <property type="entry name" value="LysM_dom_sf"/>
</dbReference>
<reference evidence="4" key="1">
    <citation type="submission" date="2016-06" db="UniProtKB">
        <authorList>
            <consortium name="WormBaseParasite"/>
        </authorList>
    </citation>
    <scope>IDENTIFICATION</scope>
</reference>